<proteinExistence type="predicted"/>
<evidence type="ECO:0000313" key="1">
    <source>
        <dbReference type="EMBL" id="CCE92798.1"/>
    </source>
</evidence>
<evidence type="ECO:0000313" key="2">
    <source>
        <dbReference type="Proteomes" id="UP000005627"/>
    </source>
</evidence>
<gene>
    <name evidence="1" type="primary">TDEL0E05550</name>
    <name evidence="1" type="ORF">TDEL_0E05550</name>
</gene>
<accession>G8ZW04</accession>
<keyword evidence="2" id="KW-1185">Reference proteome</keyword>
<reference evidence="1 2" key="1">
    <citation type="journal article" date="2011" name="Proc. Natl. Acad. Sci. U.S.A.">
        <title>Evolutionary erosion of yeast sex chromosomes by mating-type switching accidents.</title>
        <authorList>
            <person name="Gordon J.L."/>
            <person name="Armisen D."/>
            <person name="Proux-Wera E."/>
            <person name="Oheigeartaigh S.S."/>
            <person name="Byrne K.P."/>
            <person name="Wolfe K.H."/>
        </authorList>
    </citation>
    <scope>NUCLEOTIDE SEQUENCE [LARGE SCALE GENOMIC DNA]</scope>
    <source>
        <strain evidence="2">ATCC 10662 / CBS 1146 / NBRC 0425 / NCYC 2629 / NRRL Y-866</strain>
    </source>
</reference>
<dbReference type="RefSeq" id="XP_003682009.1">
    <property type="nucleotide sequence ID" value="XM_003681961.1"/>
</dbReference>
<dbReference type="InParanoid" id="G8ZW04"/>
<sequence length="111" mass="12046">MVYKGQRSLVSCLVLACCKRVELQLAMTLSKITISAMKTASKTFVPKSGLQTTTFPTVASSSRYYAVQCFQSEHSRGLDNAVENGGRATRPTVVISSDNDEIETVSGHVRV</sequence>
<dbReference type="EMBL" id="HE616746">
    <property type="protein sequence ID" value="CCE92798.1"/>
    <property type="molecule type" value="Genomic_DNA"/>
</dbReference>
<organism evidence="1 2">
    <name type="scientific">Torulaspora delbrueckii</name>
    <name type="common">Yeast</name>
    <name type="synonym">Candida colliculosa</name>
    <dbReference type="NCBI Taxonomy" id="4950"/>
    <lineage>
        <taxon>Eukaryota</taxon>
        <taxon>Fungi</taxon>
        <taxon>Dikarya</taxon>
        <taxon>Ascomycota</taxon>
        <taxon>Saccharomycotina</taxon>
        <taxon>Saccharomycetes</taxon>
        <taxon>Saccharomycetales</taxon>
        <taxon>Saccharomycetaceae</taxon>
        <taxon>Torulaspora</taxon>
    </lineage>
</organism>
<dbReference type="OrthoDB" id="4056530at2759"/>
<dbReference type="GeneID" id="11500998"/>
<dbReference type="HOGENOM" id="CLU_172739_0_0_1"/>
<name>G8ZW04_TORDE</name>
<dbReference type="KEGG" id="tdl:TDEL_0E05550"/>
<dbReference type="AlphaFoldDB" id="G8ZW04"/>
<protein>
    <submittedName>
        <fullName evidence="1">Uncharacterized protein</fullName>
    </submittedName>
</protein>
<dbReference type="Proteomes" id="UP000005627">
    <property type="component" value="Chromosome 5"/>
</dbReference>